<protein>
    <submittedName>
        <fullName evidence="4">SCY1-like protein 2</fullName>
    </submittedName>
</protein>
<evidence type="ECO:0000313" key="4">
    <source>
        <dbReference type="EMBL" id="KHN71737.1"/>
    </source>
</evidence>
<dbReference type="SUPFAM" id="SSF56112">
    <property type="entry name" value="Protein kinase-like (PK-like)"/>
    <property type="match status" value="1"/>
</dbReference>
<evidence type="ECO:0000256" key="2">
    <source>
        <dbReference type="SAM" id="MobiDB-lite"/>
    </source>
</evidence>
<dbReference type="InterPro" id="IPR051177">
    <property type="entry name" value="CIK-Related_Protein"/>
</dbReference>
<feature type="region of interest" description="Disordered" evidence="2">
    <location>
        <begin position="830"/>
        <end position="887"/>
    </location>
</feature>
<feature type="compositionally biased region" description="Basic and acidic residues" evidence="2">
    <location>
        <begin position="720"/>
        <end position="737"/>
    </location>
</feature>
<dbReference type="SMART" id="SM00220">
    <property type="entry name" value="S_TKc"/>
    <property type="match status" value="1"/>
</dbReference>
<evidence type="ECO:0000259" key="3">
    <source>
        <dbReference type="PROSITE" id="PS50011"/>
    </source>
</evidence>
<dbReference type="Proteomes" id="UP000031036">
    <property type="component" value="Unassembled WGS sequence"/>
</dbReference>
<evidence type="ECO:0000256" key="1">
    <source>
        <dbReference type="ARBA" id="ARBA00038349"/>
    </source>
</evidence>
<dbReference type="InterPro" id="IPR000719">
    <property type="entry name" value="Prot_kinase_dom"/>
</dbReference>
<feature type="domain" description="Protein kinase" evidence="3">
    <location>
        <begin position="80"/>
        <end position="343"/>
    </location>
</feature>
<dbReference type="AlphaFoldDB" id="A0A0B2URJ9"/>
<dbReference type="PANTHER" id="PTHR12984:SF16">
    <property type="entry name" value="BLACK MATCH, ISOFORM H"/>
    <property type="match status" value="1"/>
</dbReference>
<feature type="compositionally biased region" description="Polar residues" evidence="2">
    <location>
        <begin position="790"/>
        <end position="811"/>
    </location>
</feature>
<dbReference type="GO" id="GO:0005524">
    <property type="term" value="F:ATP binding"/>
    <property type="evidence" value="ECO:0007669"/>
    <property type="project" value="InterPro"/>
</dbReference>
<dbReference type="STRING" id="6265.A0A0B2URJ9"/>
<dbReference type="PROSITE" id="PS50011">
    <property type="entry name" value="PROTEIN_KINASE_DOM"/>
    <property type="match status" value="1"/>
</dbReference>
<gene>
    <name evidence="4" type="primary">SCYL2</name>
    <name evidence="4" type="ORF">Tcan_06277</name>
</gene>
<feature type="region of interest" description="Disordered" evidence="2">
    <location>
        <begin position="719"/>
        <end position="816"/>
    </location>
</feature>
<evidence type="ECO:0000313" key="5">
    <source>
        <dbReference type="Proteomes" id="UP000031036"/>
    </source>
</evidence>
<feature type="compositionally biased region" description="Basic and acidic residues" evidence="2">
    <location>
        <begin position="771"/>
        <end position="788"/>
    </location>
</feature>
<keyword evidence="5" id="KW-1185">Reference proteome</keyword>
<proteinExistence type="inferred from homology"/>
<dbReference type="OrthoDB" id="79687at2759"/>
<dbReference type="Pfam" id="PF00069">
    <property type="entry name" value="Pkinase"/>
    <property type="match status" value="1"/>
</dbReference>
<dbReference type="OMA" id="FKQRNAR"/>
<name>A0A0B2URJ9_TOXCA</name>
<feature type="compositionally biased region" description="Polar residues" evidence="2">
    <location>
        <begin position="739"/>
        <end position="754"/>
    </location>
</feature>
<dbReference type="Gene3D" id="1.10.510.10">
    <property type="entry name" value="Transferase(Phosphotransferase) domain 1"/>
    <property type="match status" value="1"/>
</dbReference>
<dbReference type="InterPro" id="IPR011009">
    <property type="entry name" value="Kinase-like_dom_sf"/>
</dbReference>
<feature type="compositionally biased region" description="Polar residues" evidence="2">
    <location>
        <begin position="830"/>
        <end position="841"/>
    </location>
</feature>
<feature type="compositionally biased region" description="Basic residues" evidence="2">
    <location>
        <begin position="849"/>
        <end position="859"/>
    </location>
</feature>
<feature type="compositionally biased region" description="Polar residues" evidence="2">
    <location>
        <begin position="873"/>
        <end position="887"/>
    </location>
</feature>
<dbReference type="GO" id="GO:0004672">
    <property type="term" value="F:protein kinase activity"/>
    <property type="evidence" value="ECO:0007669"/>
    <property type="project" value="InterPro"/>
</dbReference>
<dbReference type="CDD" id="cd14011">
    <property type="entry name" value="PK_SCY1_like"/>
    <property type="match status" value="1"/>
</dbReference>
<comment type="similarity">
    <text evidence="1">Belongs to the protein kinase superfamily.</text>
</comment>
<accession>A0A0B2URJ9</accession>
<dbReference type="PANTHER" id="PTHR12984">
    <property type="entry name" value="SCY1-RELATED S/T PROTEIN KINASE-LIKE"/>
    <property type="match status" value="1"/>
</dbReference>
<comment type="caution">
    <text evidence="4">The sequence shown here is derived from an EMBL/GenBank/DDBJ whole genome shotgun (WGS) entry which is preliminary data.</text>
</comment>
<organism evidence="4 5">
    <name type="scientific">Toxocara canis</name>
    <name type="common">Canine roundworm</name>
    <dbReference type="NCBI Taxonomy" id="6265"/>
    <lineage>
        <taxon>Eukaryota</taxon>
        <taxon>Metazoa</taxon>
        <taxon>Ecdysozoa</taxon>
        <taxon>Nematoda</taxon>
        <taxon>Chromadorea</taxon>
        <taxon>Rhabditida</taxon>
        <taxon>Spirurina</taxon>
        <taxon>Ascaridomorpha</taxon>
        <taxon>Ascaridoidea</taxon>
        <taxon>Toxocaridae</taxon>
        <taxon>Toxocara</taxon>
    </lineage>
</organism>
<dbReference type="Gene3D" id="3.30.200.20">
    <property type="entry name" value="Phosphorylase Kinase, domain 1"/>
    <property type="match status" value="1"/>
</dbReference>
<reference evidence="4 5" key="1">
    <citation type="submission" date="2014-11" db="EMBL/GenBank/DDBJ databases">
        <title>Genetic blueprint of the zoonotic pathogen Toxocara canis.</title>
        <authorList>
            <person name="Zhu X.-Q."/>
            <person name="Korhonen P.K."/>
            <person name="Cai H."/>
            <person name="Young N.D."/>
            <person name="Nejsum P."/>
            <person name="von Samson-Himmelstjerna G."/>
            <person name="Boag P.R."/>
            <person name="Tan P."/>
            <person name="Li Q."/>
            <person name="Min J."/>
            <person name="Yang Y."/>
            <person name="Wang X."/>
            <person name="Fang X."/>
            <person name="Hall R.S."/>
            <person name="Hofmann A."/>
            <person name="Sternberg P.W."/>
            <person name="Jex A.R."/>
            <person name="Gasser R.B."/>
        </authorList>
    </citation>
    <scope>NUCLEOTIDE SEQUENCE [LARGE SCALE GENOMIC DNA]</scope>
    <source>
        <strain evidence="4">PN_DK_2014</strain>
    </source>
</reference>
<dbReference type="EMBL" id="JPKZ01020809">
    <property type="protein sequence ID" value="KHN71737.1"/>
    <property type="molecule type" value="Genomic_DNA"/>
</dbReference>
<sequence length="887" mass="99798">MAQIDSLIEADKDTFIHYRQRKNGSSSAGNGNAVTLRQQSNVSLLPCRPACGPPPPANTPLDKHYHHFGCRILAGHWKLFSARSVLGDREASVFIFEKKSNVKAPPRIGRINRLTLVDLIKYDVTQLASLAHPRILHVLHSLEEDKEMLAFATERVHASLETMVLEGGVDKLEMKLGILQIIDGLSYLHNSVKILHGNLTPSSIYVTTSRLWKIAGFSFSVSAKEPGIFPCFPWTKKLPSQLQPDLDFLAPEYLAPNQHTVTPAADVFSLGVLICWICAGGKKLIDARNNIETHAIICGQLDTALQCIVEELGLNLLDAMQKVLSPIVEQRPSVQLLALIKYFDDPAMSALRQLDDIAQEFDPAHKSLFLSQMLYNNLPGIPENLWFTRVLQRFNEHLLDSHELYAALARPLFYMLDRCESHNIHKLRPWMRRIVSHAQQKALTPLILENMAILFRRLSDDKVEDQLQDLIIACIKSDDIHTQVPSNVTKNNFCVRVGNRSCINLPLLCVQVRAFWKLDKTPGHAIRGIPAVAEFIPNWFIVRRLLPAFESLTKFVHGNVSRQMDVLACIGALSDRCDWNMLQSLIATISICNMQHHAIIHAKSRLVQRMLTCDASRLRDRTVICTHLLSPLTLGLALNELSLAHFDDVLSTVRILIDVVEQLRYESDEQQQGLTCNLGRMGSRRVSMSSSHLPRVMITAARPSFSGYDSRKMSFLSADGRLEDRGRRESKDSRGSLESDLSSRIGNQFSNRLQSSRERHSRKMSFLSADGRLEDRGRRESKDSRGSLESDLSSRIGNGSDVSDEQNTSSGREGRRKSWLEGYMHSCSLEQNSSQLDTTTVLDRAQRSGGRRNERRARTRSPASDTAEKRSQPTRPNSFTNLGHNLV</sequence>